<gene>
    <name evidence="2" type="ORF">EJC50_01965</name>
</gene>
<sequence>MRRREKNHLQVESSYKRVVKSVAAPAFVVIGVLLWVLYSLQHRSRFVGSWDEVDFVLALSRFDLLAMQPHFPGYPYFVAGAMLVQRFMQNPVLAYDTLNIGLLALSIIPLWLLARRVLSPLWTALAVLLVLTAPYLWLQAVRPMSEAAGIAMLWWFLWSWWRAMERRTWRRSAAALFFFSLMMGIRLSFVAFGVGLLWLLALHVLDWRRQGKRALPRAILFVLLAAGFELLWVAGLALSEGGLRGFLQLALAFTEGHFSEWGGGVTSAAKISFAARLLRFAGDNVLWTGMFARSTALLTAAAGLTFAAVLAAEAARPPRGSARTRAPLAHRAAAWLCRPALPGALAVLASAYGAWALLAQNIDKPRHITPLIGVVWLLLAMCCTAAPAAAQQQERGARIRRVLQAAGVLCAACVIALQATAGSALVARQAEETPAVYQLAQGLRQLADSHSDQRFVVYTWEEMRVLQYLHCPVTNRRIETYAYFLADVQADPKAEILLTDHVLQGFEAQVGSLRDKVQPIAVYRSDPLFEPVYNEITLYRWIGDKNQ</sequence>
<feature type="transmembrane region" description="Helical" evidence="1">
    <location>
        <begin position="173"/>
        <end position="198"/>
    </location>
</feature>
<evidence type="ECO:0000256" key="1">
    <source>
        <dbReference type="SAM" id="Phobius"/>
    </source>
</evidence>
<name>A0A3S8ZYP7_9BACL</name>
<dbReference type="Proteomes" id="UP000272528">
    <property type="component" value="Chromosome"/>
</dbReference>
<protein>
    <submittedName>
        <fullName evidence="2">Nucleoporin-interacting protein</fullName>
    </submittedName>
</protein>
<dbReference type="EMBL" id="CP034437">
    <property type="protein sequence ID" value="AZN38575.1"/>
    <property type="molecule type" value="Genomic_DNA"/>
</dbReference>
<dbReference type="AlphaFoldDB" id="A0A3S8ZYP7"/>
<feature type="transmembrane region" description="Helical" evidence="1">
    <location>
        <begin position="218"/>
        <end position="238"/>
    </location>
</feature>
<feature type="transmembrane region" description="Helical" evidence="1">
    <location>
        <begin position="402"/>
        <end position="426"/>
    </location>
</feature>
<dbReference type="OrthoDB" id="244199at2"/>
<dbReference type="RefSeq" id="WP_126011814.1">
    <property type="nucleotide sequence ID" value="NZ_CP034437.1"/>
</dbReference>
<feature type="transmembrane region" description="Helical" evidence="1">
    <location>
        <begin position="92"/>
        <end position="114"/>
    </location>
</feature>
<feature type="transmembrane region" description="Helical" evidence="1">
    <location>
        <begin position="121"/>
        <end position="138"/>
    </location>
</feature>
<feature type="transmembrane region" description="Helical" evidence="1">
    <location>
        <begin position="21"/>
        <end position="40"/>
    </location>
</feature>
<keyword evidence="1" id="KW-0472">Membrane</keyword>
<feature type="transmembrane region" description="Helical" evidence="1">
    <location>
        <begin position="333"/>
        <end position="355"/>
    </location>
</feature>
<evidence type="ECO:0000313" key="3">
    <source>
        <dbReference type="Proteomes" id="UP000272528"/>
    </source>
</evidence>
<proteinExistence type="predicted"/>
<keyword evidence="3" id="KW-1185">Reference proteome</keyword>
<feature type="transmembrane region" description="Helical" evidence="1">
    <location>
        <begin position="290"/>
        <end position="312"/>
    </location>
</feature>
<accession>A0A3S8ZYP7</accession>
<evidence type="ECO:0000313" key="2">
    <source>
        <dbReference type="EMBL" id="AZN38575.1"/>
    </source>
</evidence>
<organism evidence="2 3">
    <name type="scientific">Paenibacillus albus</name>
    <dbReference type="NCBI Taxonomy" id="2495582"/>
    <lineage>
        <taxon>Bacteria</taxon>
        <taxon>Bacillati</taxon>
        <taxon>Bacillota</taxon>
        <taxon>Bacilli</taxon>
        <taxon>Bacillales</taxon>
        <taxon>Paenibacillaceae</taxon>
        <taxon>Paenibacillus</taxon>
    </lineage>
</organism>
<keyword evidence="1" id="KW-0812">Transmembrane</keyword>
<keyword evidence="1" id="KW-1133">Transmembrane helix</keyword>
<dbReference type="KEGG" id="palb:EJC50_01965"/>
<reference evidence="3" key="1">
    <citation type="submission" date="2018-12" db="EMBL/GenBank/DDBJ databases">
        <title>Genome sequence of Peanibacillus sp.</title>
        <authorList>
            <person name="Subramani G."/>
            <person name="Srinivasan S."/>
            <person name="Kim M.K."/>
        </authorList>
    </citation>
    <scope>NUCLEOTIDE SEQUENCE [LARGE SCALE GENOMIC DNA]</scope>
    <source>
        <strain evidence="3">18JY67-1</strain>
    </source>
</reference>
<feature type="transmembrane region" description="Helical" evidence="1">
    <location>
        <begin position="367"/>
        <end position="390"/>
    </location>
</feature>